<accession>A0A2T5VB40</accession>
<protein>
    <recommendedName>
        <fullName evidence="7">TRAP transporter small permease protein</fullName>
    </recommendedName>
</protein>
<feature type="transmembrane region" description="Helical" evidence="7">
    <location>
        <begin position="29"/>
        <end position="50"/>
    </location>
</feature>
<feature type="transmembrane region" description="Helical" evidence="7">
    <location>
        <begin position="70"/>
        <end position="93"/>
    </location>
</feature>
<dbReference type="InterPro" id="IPR055348">
    <property type="entry name" value="DctQ"/>
</dbReference>
<keyword evidence="7" id="KW-0997">Cell inner membrane</keyword>
<keyword evidence="5 7" id="KW-1133">Transmembrane helix</keyword>
<keyword evidence="10" id="KW-1185">Reference proteome</keyword>
<feature type="transmembrane region" description="Helical" evidence="7">
    <location>
        <begin position="105"/>
        <end position="125"/>
    </location>
</feature>
<keyword evidence="2 7" id="KW-0813">Transport</keyword>
<comment type="similarity">
    <text evidence="7">Belongs to the TRAP transporter small permease family.</text>
</comment>
<gene>
    <name evidence="9" type="ORF">C8N35_103153</name>
</gene>
<comment type="subcellular location">
    <subcellularLocation>
        <location evidence="7">Cell inner membrane</location>
        <topology evidence="7">Multi-pass membrane protein</topology>
    </subcellularLocation>
    <subcellularLocation>
        <location evidence="1">Cell membrane</location>
        <topology evidence="1">Multi-pass membrane protein</topology>
    </subcellularLocation>
</comment>
<evidence type="ECO:0000256" key="7">
    <source>
        <dbReference type="RuleBase" id="RU369079"/>
    </source>
</evidence>
<evidence type="ECO:0000256" key="6">
    <source>
        <dbReference type="ARBA" id="ARBA00023136"/>
    </source>
</evidence>
<evidence type="ECO:0000256" key="3">
    <source>
        <dbReference type="ARBA" id="ARBA00022475"/>
    </source>
</evidence>
<evidence type="ECO:0000259" key="8">
    <source>
        <dbReference type="Pfam" id="PF04290"/>
    </source>
</evidence>
<evidence type="ECO:0000256" key="5">
    <source>
        <dbReference type="ARBA" id="ARBA00022989"/>
    </source>
</evidence>
<feature type="domain" description="Tripartite ATP-independent periplasmic transporters DctQ component" evidence="8">
    <location>
        <begin position="41"/>
        <end position="171"/>
    </location>
</feature>
<sequence length="182" mass="19540">MKDPDTTGATGSGQSGASLVWLARMAIRCWAILGGFLVIAIVLMTTASVISGFVFDKPFPGDFELVELGVAVAAFSFLPFCQLTGSNVTVDIFTAWASPRLVDGFKLISSLIAGAFALLLTTTMYDGMEYYRQYNEVTPILEVPIWSVFPPILISLVLLAVASLISLMEAILGLMHPTPQSL</sequence>
<comment type="function">
    <text evidence="7">Part of the tripartite ATP-independent periplasmic (TRAP) transport system.</text>
</comment>
<dbReference type="EMBL" id="QAYG01000003">
    <property type="protein sequence ID" value="PTW60972.1"/>
    <property type="molecule type" value="Genomic_DNA"/>
</dbReference>
<feature type="transmembrane region" description="Helical" evidence="7">
    <location>
        <begin position="145"/>
        <end position="167"/>
    </location>
</feature>
<evidence type="ECO:0000256" key="1">
    <source>
        <dbReference type="ARBA" id="ARBA00004651"/>
    </source>
</evidence>
<keyword evidence="6 7" id="KW-0472">Membrane</keyword>
<evidence type="ECO:0000256" key="4">
    <source>
        <dbReference type="ARBA" id="ARBA00022692"/>
    </source>
</evidence>
<evidence type="ECO:0000313" key="10">
    <source>
        <dbReference type="Proteomes" id="UP000244081"/>
    </source>
</evidence>
<dbReference type="Pfam" id="PF04290">
    <property type="entry name" value="DctQ"/>
    <property type="match status" value="1"/>
</dbReference>
<dbReference type="OrthoDB" id="6183232at2"/>
<keyword evidence="4 7" id="KW-0812">Transmembrane</keyword>
<dbReference type="GO" id="GO:0022857">
    <property type="term" value="F:transmembrane transporter activity"/>
    <property type="evidence" value="ECO:0007669"/>
    <property type="project" value="UniProtKB-UniRule"/>
</dbReference>
<dbReference type="GO" id="GO:0005886">
    <property type="term" value="C:plasma membrane"/>
    <property type="evidence" value="ECO:0007669"/>
    <property type="project" value="UniProtKB-SubCell"/>
</dbReference>
<organism evidence="9 10">
    <name type="scientific">Breoghania corrubedonensis</name>
    <dbReference type="NCBI Taxonomy" id="665038"/>
    <lineage>
        <taxon>Bacteria</taxon>
        <taxon>Pseudomonadati</taxon>
        <taxon>Pseudomonadota</taxon>
        <taxon>Alphaproteobacteria</taxon>
        <taxon>Hyphomicrobiales</taxon>
        <taxon>Stappiaceae</taxon>
        <taxon>Breoghania</taxon>
    </lineage>
</organism>
<dbReference type="Proteomes" id="UP000244081">
    <property type="component" value="Unassembled WGS sequence"/>
</dbReference>
<evidence type="ECO:0000256" key="2">
    <source>
        <dbReference type="ARBA" id="ARBA00022448"/>
    </source>
</evidence>
<keyword evidence="3" id="KW-1003">Cell membrane</keyword>
<proteinExistence type="inferred from homology"/>
<dbReference type="RefSeq" id="WP_107989794.1">
    <property type="nucleotide sequence ID" value="NZ_QAYG01000003.1"/>
</dbReference>
<comment type="caution">
    <text evidence="9">The sequence shown here is derived from an EMBL/GenBank/DDBJ whole genome shotgun (WGS) entry which is preliminary data.</text>
</comment>
<evidence type="ECO:0000313" key="9">
    <source>
        <dbReference type="EMBL" id="PTW60972.1"/>
    </source>
</evidence>
<comment type="subunit">
    <text evidence="7">The complex comprises the extracytoplasmic solute receptor protein and the two transmembrane proteins.</text>
</comment>
<dbReference type="AlphaFoldDB" id="A0A2T5VB40"/>
<reference evidence="9 10" key="1">
    <citation type="submission" date="2018-04" db="EMBL/GenBank/DDBJ databases">
        <title>Genomic Encyclopedia of Archaeal and Bacterial Type Strains, Phase II (KMG-II): from individual species to whole genera.</title>
        <authorList>
            <person name="Goeker M."/>
        </authorList>
    </citation>
    <scope>NUCLEOTIDE SEQUENCE [LARGE SCALE GENOMIC DNA]</scope>
    <source>
        <strain evidence="9 10">DSM 23382</strain>
    </source>
</reference>
<name>A0A2T5VB40_9HYPH</name>